<dbReference type="EMBL" id="CM042883">
    <property type="protein sequence ID" value="KAI4372738.1"/>
    <property type="molecule type" value="Genomic_DNA"/>
</dbReference>
<comment type="caution">
    <text evidence="1">The sequence shown here is derived from an EMBL/GenBank/DDBJ whole genome shotgun (WGS) entry which is preliminary data.</text>
</comment>
<keyword evidence="2" id="KW-1185">Reference proteome</keyword>
<protein>
    <submittedName>
        <fullName evidence="1">Uncharacterized protein</fullName>
    </submittedName>
</protein>
<evidence type="ECO:0000313" key="2">
    <source>
        <dbReference type="Proteomes" id="UP001057402"/>
    </source>
</evidence>
<organism evidence="1 2">
    <name type="scientific">Melastoma candidum</name>
    <dbReference type="NCBI Taxonomy" id="119954"/>
    <lineage>
        <taxon>Eukaryota</taxon>
        <taxon>Viridiplantae</taxon>
        <taxon>Streptophyta</taxon>
        <taxon>Embryophyta</taxon>
        <taxon>Tracheophyta</taxon>
        <taxon>Spermatophyta</taxon>
        <taxon>Magnoliopsida</taxon>
        <taxon>eudicotyledons</taxon>
        <taxon>Gunneridae</taxon>
        <taxon>Pentapetalae</taxon>
        <taxon>rosids</taxon>
        <taxon>malvids</taxon>
        <taxon>Myrtales</taxon>
        <taxon>Melastomataceae</taxon>
        <taxon>Melastomatoideae</taxon>
        <taxon>Melastomateae</taxon>
        <taxon>Melastoma</taxon>
    </lineage>
</organism>
<name>A0ACB9R5M0_9MYRT</name>
<proteinExistence type="predicted"/>
<accession>A0ACB9R5M0</accession>
<reference evidence="2" key="1">
    <citation type="journal article" date="2023" name="Front. Plant Sci.">
        <title>Chromosomal-level genome assembly of Melastoma candidum provides insights into trichome evolution.</title>
        <authorList>
            <person name="Zhong Y."/>
            <person name="Wu W."/>
            <person name="Sun C."/>
            <person name="Zou P."/>
            <person name="Liu Y."/>
            <person name="Dai S."/>
            <person name="Zhou R."/>
        </authorList>
    </citation>
    <scope>NUCLEOTIDE SEQUENCE [LARGE SCALE GENOMIC DNA]</scope>
</reference>
<sequence>MTVEAGLGYPLIALGSSLCIFASSISKKPSLVLTVLSRAVEGVPSVQVIGVVAILPCYSYVCRIPRSALDLLLESL</sequence>
<gene>
    <name evidence="1" type="ORF">MLD38_010935</name>
</gene>
<dbReference type="Proteomes" id="UP001057402">
    <property type="component" value="Chromosome 4"/>
</dbReference>
<evidence type="ECO:0000313" key="1">
    <source>
        <dbReference type="EMBL" id="KAI4372738.1"/>
    </source>
</evidence>